<evidence type="ECO:0000313" key="1">
    <source>
        <dbReference type="Ensembl" id="ENSEASP00005045126.1"/>
    </source>
</evidence>
<accession>A0A9L0IVX6</accession>
<reference evidence="1 2" key="1">
    <citation type="journal article" date="2020" name="Nat. Commun.">
        <title>Donkey genomes provide new insights into domestication and selection for coat color.</title>
        <authorList>
            <person name="Wang"/>
            <person name="C."/>
            <person name="Li"/>
            <person name="H."/>
            <person name="Guo"/>
            <person name="Y."/>
            <person name="Huang"/>
            <person name="J."/>
            <person name="Sun"/>
            <person name="Y."/>
            <person name="Min"/>
            <person name="J."/>
            <person name="Wang"/>
            <person name="J."/>
            <person name="Fang"/>
            <person name="X."/>
            <person name="Zhao"/>
            <person name="Z."/>
            <person name="Wang"/>
            <person name="S."/>
            <person name="Zhang"/>
            <person name="Y."/>
            <person name="Liu"/>
            <person name="Q."/>
            <person name="Jiang"/>
            <person name="Q."/>
            <person name="Wang"/>
            <person name="X."/>
            <person name="Guo"/>
            <person name="Y."/>
            <person name="Yang"/>
            <person name="C."/>
            <person name="Wang"/>
            <person name="Y."/>
            <person name="Tian"/>
            <person name="F."/>
            <person name="Zhuang"/>
            <person name="G."/>
            <person name="Fan"/>
            <person name="Y."/>
            <person name="Gao"/>
            <person name="Q."/>
            <person name="Li"/>
            <person name="Y."/>
            <person name="Ju"/>
            <person name="Z."/>
            <person name="Li"/>
            <person name="J."/>
            <person name="Li"/>
            <person name="R."/>
            <person name="Hou"/>
            <person name="M."/>
            <person name="Yang"/>
            <person name="G."/>
            <person name="Liu"/>
            <person name="G."/>
            <person name="Liu"/>
            <person name="W."/>
            <person name="Guo"/>
            <person name="J."/>
            <person name="Pan"/>
            <person name="S."/>
            <person name="Fan"/>
            <person name="G."/>
            <person name="Zhang"/>
            <person name="W."/>
            <person name="Zhang"/>
            <person name="R."/>
            <person name="Yu"/>
            <person name="J."/>
            <person name="Zhang"/>
            <person name="X."/>
            <person name="Yin"/>
            <person name="Q."/>
            <person name="Ji"/>
            <person name="C."/>
            <person name="Jin"/>
            <person name="Y."/>
            <person name="Yue"/>
            <person name="G."/>
            <person name="Liu"/>
            <person name="M."/>
            <person name="Xu"/>
            <person name="J."/>
            <person name="Liu"/>
            <person name="S."/>
            <person name="Jordana"/>
            <person name="J."/>
            <person name="Noce"/>
            <person name="A."/>
            <person name="Amills"/>
            <person name="M."/>
            <person name="Wu"/>
            <person name="D.D."/>
            <person name="Li"/>
            <person name="S."/>
            <person name="Zhou"/>
            <person name="X. and Zhong"/>
            <person name="J."/>
        </authorList>
    </citation>
    <scope>NUCLEOTIDE SEQUENCE [LARGE SCALE GENOMIC DNA]</scope>
</reference>
<protein>
    <submittedName>
        <fullName evidence="1">Uncharacterized protein</fullName>
    </submittedName>
</protein>
<name>A0A9L0IVX6_EQUAS</name>
<dbReference type="Proteomes" id="UP000694387">
    <property type="component" value="Chromosome 9"/>
</dbReference>
<organism evidence="1 2">
    <name type="scientific">Equus asinus</name>
    <name type="common">Donkey</name>
    <name type="synonym">Equus africanus asinus</name>
    <dbReference type="NCBI Taxonomy" id="9793"/>
    <lineage>
        <taxon>Eukaryota</taxon>
        <taxon>Metazoa</taxon>
        <taxon>Chordata</taxon>
        <taxon>Craniata</taxon>
        <taxon>Vertebrata</taxon>
        <taxon>Euteleostomi</taxon>
        <taxon>Mammalia</taxon>
        <taxon>Eutheria</taxon>
        <taxon>Laurasiatheria</taxon>
        <taxon>Perissodactyla</taxon>
        <taxon>Equidae</taxon>
        <taxon>Equus</taxon>
    </lineage>
</organism>
<reference evidence="1" key="3">
    <citation type="submission" date="2025-09" db="UniProtKB">
        <authorList>
            <consortium name="Ensembl"/>
        </authorList>
    </citation>
    <scope>IDENTIFICATION</scope>
</reference>
<reference evidence="1" key="2">
    <citation type="submission" date="2025-08" db="UniProtKB">
        <authorList>
            <consortium name="Ensembl"/>
        </authorList>
    </citation>
    <scope>IDENTIFICATION</scope>
</reference>
<dbReference type="Ensembl" id="ENSEAST00005044560.1">
    <property type="protein sequence ID" value="ENSEASP00005045126.1"/>
    <property type="gene ID" value="ENSEASG00005034705.1"/>
</dbReference>
<dbReference type="AlphaFoldDB" id="A0A9L0IVX6"/>
<evidence type="ECO:0000313" key="2">
    <source>
        <dbReference type="Proteomes" id="UP000694387"/>
    </source>
</evidence>
<proteinExistence type="predicted"/>
<dbReference type="GeneTree" id="ENSGT01120000271941"/>
<keyword evidence="2" id="KW-1185">Reference proteome</keyword>
<sequence length="41" mass="4550">MPGDLEKARHQCISKIASNCVTPAVQLHQDEVASFQLRGDR</sequence>